<feature type="transmembrane region" description="Helical" evidence="2">
    <location>
        <begin position="979"/>
        <end position="999"/>
    </location>
</feature>
<keyword evidence="2" id="KW-0812">Transmembrane</keyword>
<evidence type="ECO:0000256" key="2">
    <source>
        <dbReference type="SAM" id="Phobius"/>
    </source>
</evidence>
<dbReference type="Proteomes" id="UP000007307">
    <property type="component" value="Chromosome"/>
</dbReference>
<evidence type="ECO:0000313" key="4">
    <source>
        <dbReference type="Proteomes" id="UP000007307"/>
    </source>
</evidence>
<feature type="compositionally biased region" description="Polar residues" evidence="1">
    <location>
        <begin position="218"/>
        <end position="227"/>
    </location>
</feature>
<protein>
    <submittedName>
        <fullName evidence="3">Uncharacterized protein</fullName>
    </submittedName>
</protein>
<dbReference type="AlphaFoldDB" id="B9KIP8"/>
<evidence type="ECO:0000256" key="1">
    <source>
        <dbReference type="SAM" id="MobiDB-lite"/>
    </source>
</evidence>
<dbReference type="PATRIC" id="fig|320483.3.peg.587"/>
<organism evidence="3 4">
    <name type="scientific">Anaplasma marginale (strain Florida)</name>
    <dbReference type="NCBI Taxonomy" id="320483"/>
    <lineage>
        <taxon>Bacteria</taxon>
        <taxon>Pseudomonadati</taxon>
        <taxon>Pseudomonadota</taxon>
        <taxon>Alphaproteobacteria</taxon>
        <taxon>Rickettsiales</taxon>
        <taxon>Anaplasmataceae</taxon>
        <taxon>Anaplasma</taxon>
    </lineage>
</organism>
<feature type="compositionally biased region" description="Polar residues" evidence="1">
    <location>
        <begin position="50"/>
        <end position="66"/>
    </location>
</feature>
<feature type="region of interest" description="Disordered" evidence="1">
    <location>
        <begin position="1"/>
        <end position="25"/>
    </location>
</feature>
<gene>
    <name evidence="3" type="ordered locus">AMF_507</name>
</gene>
<feature type="region of interest" description="Disordered" evidence="1">
    <location>
        <begin position="244"/>
        <end position="301"/>
    </location>
</feature>
<feature type="compositionally biased region" description="Basic and acidic residues" evidence="1">
    <location>
        <begin position="1"/>
        <end position="11"/>
    </location>
</feature>
<keyword evidence="4" id="KW-1185">Reference proteome</keyword>
<dbReference type="EMBL" id="CP001079">
    <property type="protein sequence ID" value="ACM49360.1"/>
    <property type="molecule type" value="Genomic_DNA"/>
</dbReference>
<evidence type="ECO:0000313" key="3">
    <source>
        <dbReference type="EMBL" id="ACM49360.1"/>
    </source>
</evidence>
<name>B9KIP8_ANAMF</name>
<reference evidence="3 4" key="1">
    <citation type="journal article" date="2009" name="BMC Genomics">
        <title>Conservation in the face of diversity: multistrain analysis of an intracellular bacterium.</title>
        <authorList>
            <person name="Dark M.J."/>
            <person name="Herndon D.R."/>
            <person name="Kappmeyer L.S."/>
            <person name="Gonzales M.P."/>
            <person name="Nordeen E."/>
            <person name="Palmer G.H."/>
            <person name="Knowles D.P. Jr."/>
            <person name="Brayton K.A."/>
        </authorList>
    </citation>
    <scope>NUCLEOTIDE SEQUENCE [LARGE SCALE GENOMIC DNA]</scope>
    <source>
        <strain evidence="3 4">Florida</strain>
    </source>
</reference>
<feature type="region of interest" description="Disordered" evidence="1">
    <location>
        <begin position="39"/>
        <end position="67"/>
    </location>
</feature>
<dbReference type="KEGG" id="amf:AMF_507"/>
<keyword evidence="2" id="KW-0472">Membrane</keyword>
<proteinExistence type="predicted"/>
<feature type="compositionally biased region" description="Polar residues" evidence="1">
    <location>
        <begin position="179"/>
        <end position="192"/>
    </location>
</feature>
<keyword evidence="2" id="KW-1133">Transmembrane helix</keyword>
<feature type="compositionally biased region" description="Polar residues" evidence="1">
    <location>
        <begin position="260"/>
        <end position="277"/>
    </location>
</feature>
<feature type="compositionally biased region" description="Polar residues" evidence="1">
    <location>
        <begin position="162"/>
        <end position="172"/>
    </location>
</feature>
<sequence>MYRKEPLKSDAIEPAQNRSLQNGKGVYARTMARRCLSNGDIESTLRDRAQSPQGAATRSSSVSPTKWSLAATNGVEAVGTGSTGARGTRLCELHSSRASAKQKVSVTRPSLAGAKIAKPVVRPGKPPKVSTQTPGLALQQNGQLTKMSPTSAEQDSERIINASESFRPTQANGKVPTQAPEQASKQNGQLSKMPTAEQEDERAPDAAESPEFIPANDKISTPASTGQDGAVTAAALVGSGPIQANNNVPAKGPVPAPEQASKQNGQLPKAPNTTPHTSAGNIQSGSGGGSNPPSEDSAPVEKRVTLDSNYCKNLLATEPFGNPYKLAALLADNIQKFSKVSISAGTVYSLLCNSLLSELMGGSYIPGVLRPKVTRTVCKFARSVDFQRGRAVVDEVRSTRLITVNRYAAGAISVDSYTYGVDVASRMRLNAQVFQDLLSTSHTPVSPESIAAKSVANTVLRFIFSYLVHLESLKRSSPQEEEADATVLSILEYLDDEYTNIHDILHAGDYQGFYQYMKHLIARDAHRVNSLLLSTGHKASVYMAEHYNALLSNIIAYQCVRAGVTSGPETRDVLERIGKNATQHLMPLLRFSTTLSSVVAKLYNAINREDLIHAMNADGIRLIMESQDFKSALIENVAPVLRKVMPPLEVQSRYNQENLEKIAAAIFIFYPGCSFDGSDIMLDGDGLKLLNVGEGKIRTSHDFFDEEEASRAMQRPDILLAELQTLFWGFRASAGPLKWKEFLLELNELCETMITSQFAVAAQSKILSSLSGIQHLRQLHERMGQVVYESFLPRVLYIREFLRNGRLAESAACLIDFLPGPSATSGELSRLLLRIYNVPIRVRNVYIDNFSQACSITPYGISDYQEPGASLPLSSCESAFKAAIDEHAHHFLSRFQPDTRENVVERRLEDELSRDPETQYRPLSLSEQQRHAIVKTAARRSIAQRAMNSGISKMWLYSIGILALVIAVFLVQVTPPYVFVPYMVLVAGFLGFVAGRQYISKDASVEHCMSIAQVPTAVVRPKPPQSEAFAGNALSQDAAAPQSIEASPVLASLSALPVLTSQQQCAVSAR</sequence>
<feature type="region of interest" description="Disordered" evidence="1">
    <location>
        <begin position="120"/>
        <end position="227"/>
    </location>
</feature>
<feature type="compositionally biased region" description="Low complexity" evidence="1">
    <location>
        <begin position="120"/>
        <end position="129"/>
    </location>
</feature>
<feature type="compositionally biased region" description="Polar residues" evidence="1">
    <location>
        <begin position="130"/>
        <end position="153"/>
    </location>
</feature>
<dbReference type="HOGENOM" id="CLU_287668_0_0_5"/>
<accession>B9KIP8</accession>
<feature type="transmembrane region" description="Helical" evidence="2">
    <location>
        <begin position="954"/>
        <end position="973"/>
    </location>
</feature>